<dbReference type="SMART" id="SM00448">
    <property type="entry name" value="REC"/>
    <property type="match status" value="1"/>
</dbReference>
<proteinExistence type="predicted"/>
<protein>
    <submittedName>
        <fullName evidence="3">RNA-binding domain-containing protein</fullName>
    </submittedName>
</protein>
<accession>A0ABU5TH52</accession>
<dbReference type="Gene3D" id="3.30.950.30">
    <property type="entry name" value="Schlafen, AAA domain"/>
    <property type="match status" value="1"/>
</dbReference>
<gene>
    <name evidence="3" type="ORF">VB774_07530</name>
</gene>
<reference evidence="3 4" key="1">
    <citation type="submission" date="2023-12" db="EMBL/GenBank/DDBJ databases">
        <title>Baltic Sea Cyanobacteria.</title>
        <authorList>
            <person name="Delbaje E."/>
            <person name="Fewer D.P."/>
            <person name="Shishido T.K."/>
        </authorList>
    </citation>
    <scope>NUCLEOTIDE SEQUENCE [LARGE SCALE GENOMIC DNA]</scope>
    <source>
        <strain evidence="3 4">UHCC 0370</strain>
    </source>
</reference>
<evidence type="ECO:0000259" key="2">
    <source>
        <dbReference type="PROSITE" id="PS50110"/>
    </source>
</evidence>
<sequence length="361" mass="41833">MQTQNVHLLVIEDRADNLNELLTWLREDFGYQEIVTATTTSEALEKLASPFDVVISDMRMYDEVDAGFTILDWVQQHNLSSVVIIFTANESLEDCYRAWKSKAWDYISKNPPTGNAFDTLNDSIQEAIAYLNRWGNLPNQQWLEENQQDLEAKYWGQYIAIANQVIIESADTEEELYQRLEERKLRRFTTTIKKIGDLRPISELIQLGESDKLEFKSSLQWDVRENKENKKLQLSVLKTIAAFLNADGGTLLIGVEDDGKIFGLSKDLDCLSNRNLDQFERHLVQLIETNIGKKFLPYLKLRFVKINEQYICGVYVRKSPQAAFLKSEKGIEFYIRSGNSTKSLNIQEFHDYFLNQTKKLT</sequence>
<dbReference type="InterPro" id="IPR038461">
    <property type="entry name" value="Schlafen_AlbA_2_dom_sf"/>
</dbReference>
<dbReference type="EMBL" id="JAYGIE010000026">
    <property type="protein sequence ID" value="MEA5477469.1"/>
    <property type="molecule type" value="Genomic_DNA"/>
</dbReference>
<dbReference type="Pfam" id="PF04326">
    <property type="entry name" value="SLFN_AlbA_2"/>
    <property type="match status" value="1"/>
</dbReference>
<dbReference type="Pfam" id="PF18929">
    <property type="entry name" value="DUF5678"/>
    <property type="match status" value="1"/>
</dbReference>
<dbReference type="InterPro" id="IPR043734">
    <property type="entry name" value="DUF5678"/>
</dbReference>
<dbReference type="PANTHER" id="PTHR30595">
    <property type="entry name" value="GLPR-RELATED TRANSCRIPTIONAL REPRESSOR"/>
    <property type="match status" value="1"/>
</dbReference>
<dbReference type="CDD" id="cd00156">
    <property type="entry name" value="REC"/>
    <property type="match status" value="1"/>
</dbReference>
<dbReference type="InterPro" id="IPR011006">
    <property type="entry name" value="CheY-like_superfamily"/>
</dbReference>
<evidence type="ECO:0000313" key="3">
    <source>
        <dbReference type="EMBL" id="MEA5477469.1"/>
    </source>
</evidence>
<comment type="caution">
    <text evidence="3">The sequence shown here is derived from an EMBL/GenBank/DDBJ whole genome shotgun (WGS) entry which is preliminary data.</text>
</comment>
<evidence type="ECO:0000256" key="1">
    <source>
        <dbReference type="PROSITE-ProRule" id="PRU00169"/>
    </source>
</evidence>
<evidence type="ECO:0000313" key="4">
    <source>
        <dbReference type="Proteomes" id="UP001301388"/>
    </source>
</evidence>
<dbReference type="Gene3D" id="3.40.50.2300">
    <property type="match status" value="1"/>
</dbReference>
<dbReference type="Pfam" id="PF00072">
    <property type="entry name" value="Response_reg"/>
    <property type="match status" value="1"/>
</dbReference>
<dbReference type="SUPFAM" id="SSF52172">
    <property type="entry name" value="CheY-like"/>
    <property type="match status" value="1"/>
</dbReference>
<keyword evidence="1" id="KW-0597">Phosphoprotein</keyword>
<name>A0ABU5TH52_9CYAN</name>
<dbReference type="PROSITE" id="PS50110">
    <property type="entry name" value="RESPONSE_REGULATORY"/>
    <property type="match status" value="1"/>
</dbReference>
<keyword evidence="4" id="KW-1185">Reference proteome</keyword>
<feature type="domain" description="Response regulatory" evidence="2">
    <location>
        <begin position="7"/>
        <end position="124"/>
    </location>
</feature>
<dbReference type="RefSeq" id="WP_323261023.1">
    <property type="nucleotide sequence ID" value="NZ_JAYGIE010000026.1"/>
</dbReference>
<organism evidence="3 4">
    <name type="scientific">Pseudanabaena galeata UHCC 0370</name>
    <dbReference type="NCBI Taxonomy" id="3110310"/>
    <lineage>
        <taxon>Bacteria</taxon>
        <taxon>Bacillati</taxon>
        <taxon>Cyanobacteriota</taxon>
        <taxon>Cyanophyceae</taxon>
        <taxon>Pseudanabaenales</taxon>
        <taxon>Pseudanabaenaceae</taxon>
        <taxon>Pseudanabaena</taxon>
    </lineage>
</organism>
<dbReference type="InterPro" id="IPR007421">
    <property type="entry name" value="Schlafen_AlbA_2_dom"/>
</dbReference>
<dbReference type="Proteomes" id="UP001301388">
    <property type="component" value="Unassembled WGS sequence"/>
</dbReference>
<dbReference type="InterPro" id="IPR001789">
    <property type="entry name" value="Sig_transdc_resp-reg_receiver"/>
</dbReference>
<feature type="modified residue" description="4-aspartylphosphate" evidence="1">
    <location>
        <position position="57"/>
    </location>
</feature>
<dbReference type="PANTHER" id="PTHR30595:SF6">
    <property type="entry name" value="SCHLAFEN ALBA-2 DOMAIN-CONTAINING PROTEIN"/>
    <property type="match status" value="1"/>
</dbReference>